<dbReference type="EMBL" id="JALDAY010000011">
    <property type="protein sequence ID" value="MCI3276282.1"/>
    <property type="molecule type" value="Genomic_DNA"/>
</dbReference>
<keyword evidence="2" id="KW-1185">Reference proteome</keyword>
<name>A0ABS9YGA8_9ACTN</name>
<evidence type="ECO:0008006" key="3">
    <source>
        <dbReference type="Google" id="ProtNLM"/>
    </source>
</evidence>
<reference evidence="1" key="1">
    <citation type="submission" date="2022-03" db="EMBL/GenBank/DDBJ databases">
        <title>Streptomyces 7R015 and 7R016 isolated from Barleria lupulina in Thailand.</title>
        <authorList>
            <person name="Kanchanasin P."/>
            <person name="Phongsopitanun W."/>
            <person name="Tanasupawat S."/>
        </authorList>
    </citation>
    <scope>NUCLEOTIDE SEQUENCE</scope>
    <source>
        <strain evidence="1">7R015</strain>
    </source>
</reference>
<sequence length="47" mass="5207">MAHLHFDCWHCGEENVVHGDGCDCCDLVEVPAEWDCWNCGATNATPD</sequence>
<organism evidence="1 2">
    <name type="scientific">Streptomyces cylindrosporus</name>
    <dbReference type="NCBI Taxonomy" id="2927583"/>
    <lineage>
        <taxon>Bacteria</taxon>
        <taxon>Bacillati</taxon>
        <taxon>Actinomycetota</taxon>
        <taxon>Actinomycetes</taxon>
        <taxon>Kitasatosporales</taxon>
        <taxon>Streptomycetaceae</taxon>
        <taxon>Streptomyces</taxon>
    </lineage>
</organism>
<accession>A0ABS9YGA8</accession>
<evidence type="ECO:0000313" key="1">
    <source>
        <dbReference type="EMBL" id="MCI3276282.1"/>
    </source>
</evidence>
<protein>
    <recommendedName>
        <fullName evidence="3">Rubredoxin</fullName>
    </recommendedName>
</protein>
<comment type="caution">
    <text evidence="1">The sequence shown here is derived from an EMBL/GenBank/DDBJ whole genome shotgun (WGS) entry which is preliminary data.</text>
</comment>
<gene>
    <name evidence="1" type="ORF">MQP27_34915</name>
</gene>
<dbReference type="RefSeq" id="WP_242772696.1">
    <property type="nucleotide sequence ID" value="NZ_JALDAY010000011.1"/>
</dbReference>
<proteinExistence type="predicted"/>
<dbReference type="Proteomes" id="UP001165269">
    <property type="component" value="Unassembled WGS sequence"/>
</dbReference>
<evidence type="ECO:0000313" key="2">
    <source>
        <dbReference type="Proteomes" id="UP001165269"/>
    </source>
</evidence>